<protein>
    <submittedName>
        <fullName evidence="2">A-factor biosynthesis hotdog protein</fullName>
    </submittedName>
</protein>
<keyword evidence="3" id="KW-1185">Reference proteome</keyword>
<feature type="domain" description="A-factor biosynthesis hotdog" evidence="1">
    <location>
        <begin position="39"/>
        <end position="175"/>
    </location>
</feature>
<dbReference type="Proteomes" id="UP000292507">
    <property type="component" value="Unassembled WGS sequence"/>
</dbReference>
<evidence type="ECO:0000313" key="3">
    <source>
        <dbReference type="Proteomes" id="UP000292507"/>
    </source>
</evidence>
<dbReference type="GO" id="GO:0016740">
    <property type="term" value="F:transferase activity"/>
    <property type="evidence" value="ECO:0007669"/>
    <property type="project" value="InterPro"/>
</dbReference>
<accession>A0A4Q7Y3K0</accession>
<dbReference type="InterPro" id="IPR005509">
    <property type="entry name" value="AfsA_hotdog_dom"/>
</dbReference>
<organism evidence="2 3">
    <name type="scientific">Blastococcus saxobsidens</name>
    <dbReference type="NCBI Taxonomy" id="138336"/>
    <lineage>
        <taxon>Bacteria</taxon>
        <taxon>Bacillati</taxon>
        <taxon>Actinomycetota</taxon>
        <taxon>Actinomycetes</taxon>
        <taxon>Geodermatophilales</taxon>
        <taxon>Geodermatophilaceae</taxon>
        <taxon>Blastococcus</taxon>
    </lineage>
</organism>
<dbReference type="Pfam" id="PF03756">
    <property type="entry name" value="AfsA"/>
    <property type="match status" value="1"/>
</dbReference>
<sequence>MPASPAPDAGRPRGGLVSADDAAALAGLLSTWRTVDRRLVHKAALAEVLITDLRPLADDLVALAAQWPRRHPLFQPEPDRDPDPLLFVETLRQGGIYLSHEHLGVPLGSHFVFESISAEYLHPGPRPGPDQDGTVVLVVRIDAGRRAGAVAGASLDIEAWSGAVRIATARAAYRCLPPEVYARVRPPAAAAPAIPLPRTSAEPPDPAALLPVDSRHPTFFDHAVDHLPGMLLIDGALRAARPLLGEEAFPWGFDLRFDRFAELGHDTTVATRRVADGGIEVVLAQPAGAVARGTVRSYADVSSSVPSAVRAAGRS</sequence>
<dbReference type="NCBIfam" id="NF041195">
    <property type="entry name" value="ScbA_BarX_GamBu"/>
    <property type="match status" value="1"/>
</dbReference>
<proteinExistence type="predicted"/>
<evidence type="ECO:0000259" key="1">
    <source>
        <dbReference type="Pfam" id="PF03756"/>
    </source>
</evidence>
<dbReference type="OrthoDB" id="7838374at2"/>
<evidence type="ECO:0000313" key="2">
    <source>
        <dbReference type="EMBL" id="RZU30553.1"/>
    </source>
</evidence>
<dbReference type="InterPro" id="IPR047757">
    <property type="entry name" value="AfsA-like"/>
</dbReference>
<dbReference type="EMBL" id="SHKV01000001">
    <property type="protein sequence ID" value="RZU30553.1"/>
    <property type="molecule type" value="Genomic_DNA"/>
</dbReference>
<dbReference type="AlphaFoldDB" id="A0A4Q7Y3K0"/>
<gene>
    <name evidence="2" type="ORF">BKA19_0172</name>
</gene>
<comment type="caution">
    <text evidence="2">The sequence shown here is derived from an EMBL/GenBank/DDBJ whole genome shotgun (WGS) entry which is preliminary data.</text>
</comment>
<name>A0A4Q7Y3K0_9ACTN</name>
<reference evidence="2 3" key="1">
    <citation type="submission" date="2019-02" db="EMBL/GenBank/DDBJ databases">
        <title>Sequencing the genomes of 1000 actinobacteria strains.</title>
        <authorList>
            <person name="Klenk H.-P."/>
        </authorList>
    </citation>
    <scope>NUCLEOTIDE SEQUENCE [LARGE SCALE GENOMIC DNA]</scope>
    <source>
        <strain evidence="2 3">DSM 44509</strain>
    </source>
</reference>